<dbReference type="InterPro" id="IPR027417">
    <property type="entry name" value="P-loop_NTPase"/>
</dbReference>
<protein>
    <recommendedName>
        <fullName evidence="6">DEAD-box RNA helicase Q domain-containing protein</fullName>
    </recommendedName>
</protein>
<dbReference type="AlphaFoldDB" id="K2GA13"/>
<accession>K2GA13</accession>
<evidence type="ECO:0000256" key="1">
    <source>
        <dbReference type="ARBA" id="ARBA00022741"/>
    </source>
</evidence>
<feature type="short sequence motif" description="Q motif" evidence="5">
    <location>
        <begin position="1"/>
        <end position="29"/>
    </location>
</feature>
<sequence>MLFKDLNLLSPILKALEKQWYENPTPIQEKAIPFILEWRDVLGSAQTWTWKTA</sequence>
<gene>
    <name evidence="7" type="ORF">ACD_4C00088G0006</name>
</gene>
<evidence type="ECO:0000313" key="7">
    <source>
        <dbReference type="EMBL" id="EKE27004.1"/>
    </source>
</evidence>
<dbReference type="Gene3D" id="3.40.50.300">
    <property type="entry name" value="P-loop containing nucleotide triphosphate hydrolases"/>
    <property type="match status" value="1"/>
</dbReference>
<evidence type="ECO:0000256" key="3">
    <source>
        <dbReference type="ARBA" id="ARBA00022806"/>
    </source>
</evidence>
<dbReference type="EMBL" id="AMFJ01000604">
    <property type="protein sequence ID" value="EKE27004.1"/>
    <property type="molecule type" value="Genomic_DNA"/>
</dbReference>
<comment type="caution">
    <text evidence="7">The sequence shown here is derived from an EMBL/GenBank/DDBJ whole genome shotgun (WGS) entry which is preliminary data.</text>
</comment>
<reference evidence="7" key="1">
    <citation type="journal article" date="2012" name="Science">
        <title>Fermentation, hydrogen, and sulfur metabolism in multiple uncultivated bacterial phyla.</title>
        <authorList>
            <person name="Wrighton K.C."/>
            <person name="Thomas B.C."/>
            <person name="Sharon I."/>
            <person name="Miller C.S."/>
            <person name="Castelle C.J."/>
            <person name="VerBerkmoes N.C."/>
            <person name="Wilkins M.J."/>
            <person name="Hettich R.L."/>
            <person name="Lipton M.S."/>
            <person name="Williams K.H."/>
            <person name="Long P.E."/>
            <person name="Banfield J.F."/>
        </authorList>
    </citation>
    <scope>NUCLEOTIDE SEQUENCE [LARGE SCALE GENOMIC DNA]</scope>
</reference>
<evidence type="ECO:0000259" key="6">
    <source>
        <dbReference type="PROSITE" id="PS51195"/>
    </source>
</evidence>
<evidence type="ECO:0000256" key="5">
    <source>
        <dbReference type="PROSITE-ProRule" id="PRU00552"/>
    </source>
</evidence>
<evidence type="ECO:0000256" key="4">
    <source>
        <dbReference type="ARBA" id="ARBA00022840"/>
    </source>
</evidence>
<keyword evidence="2" id="KW-0378">Hydrolase</keyword>
<proteinExistence type="predicted"/>
<keyword evidence="1" id="KW-0547">Nucleotide-binding</keyword>
<dbReference type="GO" id="GO:0005524">
    <property type="term" value="F:ATP binding"/>
    <property type="evidence" value="ECO:0007669"/>
    <property type="project" value="UniProtKB-KW"/>
</dbReference>
<organism evidence="7">
    <name type="scientific">uncultured bacterium</name>
    <name type="common">gcode 4</name>
    <dbReference type="NCBI Taxonomy" id="1234023"/>
    <lineage>
        <taxon>Bacteria</taxon>
        <taxon>environmental samples</taxon>
    </lineage>
</organism>
<dbReference type="GO" id="GO:0003724">
    <property type="term" value="F:RNA helicase activity"/>
    <property type="evidence" value="ECO:0007669"/>
    <property type="project" value="InterPro"/>
</dbReference>
<name>K2GA13_9BACT</name>
<keyword evidence="4" id="KW-0067">ATP-binding</keyword>
<dbReference type="PROSITE" id="PS51195">
    <property type="entry name" value="Q_MOTIF"/>
    <property type="match status" value="1"/>
</dbReference>
<dbReference type="GO" id="GO:0016787">
    <property type="term" value="F:hydrolase activity"/>
    <property type="evidence" value="ECO:0007669"/>
    <property type="project" value="UniProtKB-KW"/>
</dbReference>
<dbReference type="SUPFAM" id="SSF52540">
    <property type="entry name" value="P-loop containing nucleoside triphosphate hydrolases"/>
    <property type="match status" value="1"/>
</dbReference>
<keyword evidence="3" id="KW-0347">Helicase</keyword>
<feature type="domain" description="DEAD-box RNA helicase Q" evidence="6">
    <location>
        <begin position="1"/>
        <end position="29"/>
    </location>
</feature>
<dbReference type="InterPro" id="IPR014014">
    <property type="entry name" value="RNA_helicase_DEAD_Q_motif"/>
</dbReference>
<feature type="non-terminal residue" evidence="7">
    <location>
        <position position="53"/>
    </location>
</feature>
<evidence type="ECO:0000256" key="2">
    <source>
        <dbReference type="ARBA" id="ARBA00022801"/>
    </source>
</evidence>